<sequence>MKAFVGVLLMALAINASAVKKVVKETKVSYGSRGKDLGYASNNMYHGQYQGKCGNDGFYYNDQSSFVICSSGNAYIQPCAPGSQNSGYNHYNKGSPYYYRDFCDVNLVDDGYTLKYGNNGYHGNNVHNTGYQAPHNLGYGAVHNTGYQKQNYGYNTYDAGYGYNSGYQGGYQNPGYGGYKRTEYTSYSAPQHNFGYH</sequence>
<dbReference type="HOGENOM" id="CLU_114671_0_0_1"/>
<evidence type="ECO:0008006" key="5">
    <source>
        <dbReference type="Google" id="ProtNLM"/>
    </source>
</evidence>
<dbReference type="Proteomes" id="UP000014760">
    <property type="component" value="Unassembled WGS sequence"/>
</dbReference>
<evidence type="ECO:0000313" key="2">
    <source>
        <dbReference type="EMBL" id="ELU02933.1"/>
    </source>
</evidence>
<dbReference type="EMBL" id="AMQN01008634">
    <property type="status" value="NOT_ANNOTATED_CDS"/>
    <property type="molecule type" value="Genomic_DNA"/>
</dbReference>
<gene>
    <name evidence="2" type="ORF">CAPTEDRAFT_222882</name>
</gene>
<accession>R7UGN5</accession>
<reference evidence="2 4" key="2">
    <citation type="journal article" date="2013" name="Nature">
        <title>Insights into bilaterian evolution from three spiralian genomes.</title>
        <authorList>
            <person name="Simakov O."/>
            <person name="Marletaz F."/>
            <person name="Cho S.J."/>
            <person name="Edsinger-Gonzales E."/>
            <person name="Havlak P."/>
            <person name="Hellsten U."/>
            <person name="Kuo D.H."/>
            <person name="Larsson T."/>
            <person name="Lv J."/>
            <person name="Arendt D."/>
            <person name="Savage R."/>
            <person name="Osoegawa K."/>
            <person name="de Jong P."/>
            <person name="Grimwood J."/>
            <person name="Chapman J.A."/>
            <person name="Shapiro H."/>
            <person name="Aerts A."/>
            <person name="Otillar R.P."/>
            <person name="Terry A.Y."/>
            <person name="Boore J.L."/>
            <person name="Grigoriev I.V."/>
            <person name="Lindberg D.R."/>
            <person name="Seaver E.C."/>
            <person name="Weisblat D.A."/>
            <person name="Putnam N.H."/>
            <person name="Rokhsar D.S."/>
        </authorList>
    </citation>
    <scope>NUCLEOTIDE SEQUENCE</scope>
    <source>
        <strain evidence="2 4">I ESC-2004</strain>
    </source>
</reference>
<keyword evidence="1" id="KW-0732">Signal</keyword>
<protein>
    <recommendedName>
        <fullName evidence="5">Chitin-binding type-2 domain-containing protein</fullName>
    </recommendedName>
</protein>
<organism evidence="2">
    <name type="scientific">Capitella teleta</name>
    <name type="common">Polychaete worm</name>
    <dbReference type="NCBI Taxonomy" id="283909"/>
    <lineage>
        <taxon>Eukaryota</taxon>
        <taxon>Metazoa</taxon>
        <taxon>Spiralia</taxon>
        <taxon>Lophotrochozoa</taxon>
        <taxon>Annelida</taxon>
        <taxon>Polychaeta</taxon>
        <taxon>Sedentaria</taxon>
        <taxon>Scolecida</taxon>
        <taxon>Capitellidae</taxon>
        <taxon>Capitella</taxon>
    </lineage>
</organism>
<evidence type="ECO:0000313" key="4">
    <source>
        <dbReference type="Proteomes" id="UP000014760"/>
    </source>
</evidence>
<keyword evidence="4" id="KW-1185">Reference proteome</keyword>
<dbReference type="OrthoDB" id="6314346at2759"/>
<dbReference type="EMBL" id="KB303621">
    <property type="protein sequence ID" value="ELU02933.1"/>
    <property type="molecule type" value="Genomic_DNA"/>
</dbReference>
<reference evidence="4" key="1">
    <citation type="submission" date="2012-12" db="EMBL/GenBank/DDBJ databases">
        <authorList>
            <person name="Hellsten U."/>
            <person name="Grimwood J."/>
            <person name="Chapman J.A."/>
            <person name="Shapiro H."/>
            <person name="Aerts A."/>
            <person name="Otillar R.P."/>
            <person name="Terry A.Y."/>
            <person name="Boore J.L."/>
            <person name="Simakov O."/>
            <person name="Marletaz F."/>
            <person name="Cho S.-J."/>
            <person name="Edsinger-Gonzales E."/>
            <person name="Havlak P."/>
            <person name="Kuo D.-H."/>
            <person name="Larsson T."/>
            <person name="Lv J."/>
            <person name="Arendt D."/>
            <person name="Savage R."/>
            <person name="Osoegawa K."/>
            <person name="de Jong P."/>
            <person name="Lindberg D.R."/>
            <person name="Seaver E.C."/>
            <person name="Weisblat D.A."/>
            <person name="Putnam N.H."/>
            <person name="Grigoriev I.V."/>
            <person name="Rokhsar D.S."/>
        </authorList>
    </citation>
    <scope>NUCLEOTIDE SEQUENCE</scope>
    <source>
        <strain evidence="4">I ESC-2004</strain>
    </source>
</reference>
<reference evidence="3" key="3">
    <citation type="submission" date="2015-06" db="UniProtKB">
        <authorList>
            <consortium name="EnsemblMetazoa"/>
        </authorList>
    </citation>
    <scope>IDENTIFICATION</scope>
</reference>
<feature type="chain" id="PRO_5008788003" description="Chitin-binding type-2 domain-containing protein" evidence="1">
    <location>
        <begin position="19"/>
        <end position="197"/>
    </location>
</feature>
<name>R7UGN5_CAPTE</name>
<proteinExistence type="predicted"/>
<dbReference type="EnsemblMetazoa" id="CapteT222882">
    <property type="protein sequence ID" value="CapteP222882"/>
    <property type="gene ID" value="CapteG222882"/>
</dbReference>
<dbReference type="AlphaFoldDB" id="R7UGN5"/>
<evidence type="ECO:0000313" key="3">
    <source>
        <dbReference type="EnsemblMetazoa" id="CapteP222882"/>
    </source>
</evidence>
<feature type="signal peptide" evidence="1">
    <location>
        <begin position="1"/>
        <end position="18"/>
    </location>
</feature>
<evidence type="ECO:0000256" key="1">
    <source>
        <dbReference type="SAM" id="SignalP"/>
    </source>
</evidence>